<sequence length="68" mass="7283">MRHRGEGTNDEGVEEGVAMWTGKGRREEKTKGEEDSHVPSRSGGWRGEGMKAEEGAIEGAGGKRGGNR</sequence>
<organism evidence="2 3">
    <name type="scientific">Petrolisthes manimaculis</name>
    <dbReference type="NCBI Taxonomy" id="1843537"/>
    <lineage>
        <taxon>Eukaryota</taxon>
        <taxon>Metazoa</taxon>
        <taxon>Ecdysozoa</taxon>
        <taxon>Arthropoda</taxon>
        <taxon>Crustacea</taxon>
        <taxon>Multicrustacea</taxon>
        <taxon>Malacostraca</taxon>
        <taxon>Eumalacostraca</taxon>
        <taxon>Eucarida</taxon>
        <taxon>Decapoda</taxon>
        <taxon>Pleocyemata</taxon>
        <taxon>Anomura</taxon>
        <taxon>Galatheoidea</taxon>
        <taxon>Porcellanidae</taxon>
        <taxon>Petrolisthes</taxon>
    </lineage>
</organism>
<evidence type="ECO:0000313" key="2">
    <source>
        <dbReference type="EMBL" id="KAK4288948.1"/>
    </source>
</evidence>
<dbReference type="EMBL" id="JAWZYT010006052">
    <property type="protein sequence ID" value="KAK4288948.1"/>
    <property type="molecule type" value="Genomic_DNA"/>
</dbReference>
<protein>
    <submittedName>
        <fullName evidence="2">Uncharacterized protein</fullName>
    </submittedName>
</protein>
<dbReference type="AlphaFoldDB" id="A0AAE1TKL2"/>
<feature type="compositionally biased region" description="Gly residues" evidence="1">
    <location>
        <begin position="58"/>
        <end position="68"/>
    </location>
</feature>
<comment type="caution">
    <text evidence="2">The sequence shown here is derived from an EMBL/GenBank/DDBJ whole genome shotgun (WGS) entry which is preliminary data.</text>
</comment>
<gene>
    <name evidence="2" type="ORF">Pmani_038056</name>
</gene>
<dbReference type="Proteomes" id="UP001292094">
    <property type="component" value="Unassembled WGS sequence"/>
</dbReference>
<feature type="region of interest" description="Disordered" evidence="1">
    <location>
        <begin position="1"/>
        <end position="68"/>
    </location>
</feature>
<evidence type="ECO:0000256" key="1">
    <source>
        <dbReference type="SAM" id="MobiDB-lite"/>
    </source>
</evidence>
<keyword evidence="3" id="KW-1185">Reference proteome</keyword>
<evidence type="ECO:0000313" key="3">
    <source>
        <dbReference type="Proteomes" id="UP001292094"/>
    </source>
</evidence>
<accession>A0AAE1TKL2</accession>
<name>A0AAE1TKL2_9EUCA</name>
<reference evidence="2" key="1">
    <citation type="submission" date="2023-11" db="EMBL/GenBank/DDBJ databases">
        <title>Genome assemblies of two species of porcelain crab, Petrolisthes cinctipes and Petrolisthes manimaculis (Anomura: Porcellanidae).</title>
        <authorList>
            <person name="Angst P."/>
        </authorList>
    </citation>
    <scope>NUCLEOTIDE SEQUENCE</scope>
    <source>
        <strain evidence="2">PB745_02</strain>
        <tissue evidence="2">Gill</tissue>
    </source>
</reference>
<feature type="compositionally biased region" description="Basic and acidic residues" evidence="1">
    <location>
        <begin position="24"/>
        <end position="38"/>
    </location>
</feature>
<proteinExistence type="predicted"/>